<evidence type="ECO:0000313" key="1">
    <source>
        <dbReference type="EMBL" id="GAL26819.1"/>
    </source>
</evidence>
<dbReference type="EMBL" id="BBMS01000022">
    <property type="protein sequence ID" value="GAL26819.1"/>
    <property type="molecule type" value="Genomic_DNA"/>
</dbReference>
<dbReference type="SUPFAM" id="SSF51735">
    <property type="entry name" value="NAD(P)-binding Rossmann-fold domains"/>
    <property type="match status" value="1"/>
</dbReference>
<proteinExistence type="predicted"/>
<dbReference type="Proteomes" id="UP000029223">
    <property type="component" value="Unassembled WGS sequence"/>
</dbReference>
<accession>A0ABQ0JDI5</accession>
<comment type="caution">
    <text evidence="1">The sequence shown here is derived from an EMBL/GenBank/DDBJ whole genome shotgun (WGS) entry which is preliminary data.</text>
</comment>
<name>A0ABQ0JDI5_9VIBR</name>
<reference evidence="2" key="1">
    <citation type="submission" date="2014-09" db="EMBL/GenBank/DDBJ databases">
        <title>Vibrio variabilis JCM 19239. (C206) whole genome shotgun sequence.</title>
        <authorList>
            <person name="Sawabe T."/>
            <person name="Meirelles P."/>
            <person name="Nakanishi M."/>
            <person name="Sayaka M."/>
            <person name="Hattori M."/>
            <person name="Ohkuma M."/>
        </authorList>
    </citation>
    <scope>NUCLEOTIDE SEQUENCE [LARGE SCALE GENOMIC DNA]</scope>
    <source>
        <strain evidence="2">JCM 19239</strain>
    </source>
</reference>
<organism evidence="1 2">
    <name type="scientific">Vibrio variabilis</name>
    <dbReference type="NCBI Taxonomy" id="990271"/>
    <lineage>
        <taxon>Bacteria</taxon>
        <taxon>Pseudomonadati</taxon>
        <taxon>Pseudomonadota</taxon>
        <taxon>Gammaproteobacteria</taxon>
        <taxon>Vibrionales</taxon>
        <taxon>Vibrionaceae</taxon>
        <taxon>Vibrio</taxon>
    </lineage>
</organism>
<keyword evidence="2" id="KW-1185">Reference proteome</keyword>
<protein>
    <submittedName>
        <fullName evidence="1">Uncharacterized protein</fullName>
    </submittedName>
</protein>
<gene>
    <name evidence="1" type="ORF">JCM19239_35</name>
</gene>
<dbReference type="InterPro" id="IPR036291">
    <property type="entry name" value="NAD(P)-bd_dom_sf"/>
</dbReference>
<sequence length="138" mass="15984">MSYLKESNIAHTFLLCSFFVDSFPVYIQERTFALFGNLKHSLYFTNTHQLANSILNAIGNPETFNRSFAIQGKEGMSFPEAARRFIHNFNPDITIEHNPIEAIRQMGLPEEQAEFMEHMMLFVEQLAEQLSKMRAGKY</sequence>
<evidence type="ECO:0000313" key="2">
    <source>
        <dbReference type="Proteomes" id="UP000029223"/>
    </source>
</evidence>
<dbReference type="Gene3D" id="3.40.50.720">
    <property type="entry name" value="NAD(P)-binding Rossmann-like Domain"/>
    <property type="match status" value="1"/>
</dbReference>